<keyword evidence="4" id="KW-0862">Zinc</keyword>
<comment type="caution">
    <text evidence="8">The sequence shown here is derived from an EMBL/GenBank/DDBJ whole genome shotgun (WGS) entry which is preliminary data.</text>
</comment>
<keyword evidence="9" id="KW-1185">Reference proteome</keyword>
<dbReference type="PROSITE" id="PS50064">
    <property type="entry name" value="ZF_PARP_2"/>
    <property type="match status" value="1"/>
</dbReference>
<protein>
    <submittedName>
        <fullName evidence="8">PARP1 protein</fullName>
    </submittedName>
</protein>
<evidence type="ECO:0000256" key="2">
    <source>
        <dbReference type="ARBA" id="ARBA00022723"/>
    </source>
</evidence>
<keyword evidence="2" id="KW-0479">Metal-binding</keyword>
<comment type="subcellular location">
    <subcellularLocation>
        <location evidence="1">Nucleus</location>
    </subcellularLocation>
</comment>
<evidence type="ECO:0000256" key="4">
    <source>
        <dbReference type="ARBA" id="ARBA00022833"/>
    </source>
</evidence>
<organism evidence="8 9">
    <name type="scientific">Symbiodinium pilosum</name>
    <name type="common">Dinoflagellate</name>
    <dbReference type="NCBI Taxonomy" id="2952"/>
    <lineage>
        <taxon>Eukaryota</taxon>
        <taxon>Sar</taxon>
        <taxon>Alveolata</taxon>
        <taxon>Dinophyceae</taxon>
        <taxon>Suessiales</taxon>
        <taxon>Symbiodiniaceae</taxon>
        <taxon>Symbiodinium</taxon>
    </lineage>
</organism>
<sequence>MASKLSWAWSEGSWYVVDYAKTGRSTCKEFRCKRKLEIGELRIGIEAPEHDHRGSQLGWYHPSCLWKTFAYKSNANREIRSLDDMSGFATLKEGDKQLLKGLLEGRNAGDPAAEPATSPAASSAARRKVSVKIEGNTMTLSGPTFHLKEDLKKFGAKFNGETKAWVITKKDNDSFEHVQKFLTGEDSEQFGGGSSPAKRQRI</sequence>
<proteinExistence type="predicted"/>
<accession>A0A812IVS2</accession>
<dbReference type="InterPro" id="IPR001510">
    <property type="entry name" value="Znf_PARP"/>
</dbReference>
<feature type="compositionally biased region" description="Low complexity" evidence="6">
    <location>
        <begin position="111"/>
        <end position="124"/>
    </location>
</feature>
<dbReference type="Proteomes" id="UP000649617">
    <property type="component" value="Unassembled WGS sequence"/>
</dbReference>
<evidence type="ECO:0000259" key="7">
    <source>
        <dbReference type="PROSITE" id="PS50064"/>
    </source>
</evidence>
<dbReference type="SMART" id="SM01336">
    <property type="entry name" value="zf-PARP"/>
    <property type="match status" value="1"/>
</dbReference>
<dbReference type="EMBL" id="CAJNIZ010000672">
    <property type="protein sequence ID" value="CAE7172271.1"/>
    <property type="molecule type" value="Genomic_DNA"/>
</dbReference>
<feature type="domain" description="PARP-type" evidence="7">
    <location>
        <begin position="15"/>
        <end position="107"/>
    </location>
</feature>
<dbReference type="Pfam" id="PF00645">
    <property type="entry name" value="zf-PARP"/>
    <property type="match status" value="1"/>
</dbReference>
<dbReference type="OrthoDB" id="206088at2759"/>
<name>A0A812IVS2_SYMPI</name>
<feature type="region of interest" description="Disordered" evidence="6">
    <location>
        <begin position="182"/>
        <end position="202"/>
    </location>
</feature>
<dbReference type="Gene3D" id="3.30.1740.10">
    <property type="entry name" value="Zinc finger, PARP-type"/>
    <property type="match status" value="1"/>
</dbReference>
<evidence type="ECO:0000256" key="3">
    <source>
        <dbReference type="ARBA" id="ARBA00022771"/>
    </source>
</evidence>
<dbReference type="GO" id="GO:0005634">
    <property type="term" value="C:nucleus"/>
    <property type="evidence" value="ECO:0007669"/>
    <property type="project" value="UniProtKB-SubCell"/>
</dbReference>
<evidence type="ECO:0000256" key="1">
    <source>
        <dbReference type="ARBA" id="ARBA00004123"/>
    </source>
</evidence>
<evidence type="ECO:0000313" key="9">
    <source>
        <dbReference type="Proteomes" id="UP000649617"/>
    </source>
</evidence>
<evidence type="ECO:0000256" key="6">
    <source>
        <dbReference type="SAM" id="MobiDB-lite"/>
    </source>
</evidence>
<dbReference type="GO" id="GO:0003677">
    <property type="term" value="F:DNA binding"/>
    <property type="evidence" value="ECO:0007669"/>
    <property type="project" value="InterPro"/>
</dbReference>
<dbReference type="GO" id="GO:0008270">
    <property type="term" value="F:zinc ion binding"/>
    <property type="evidence" value="ECO:0007669"/>
    <property type="project" value="UniProtKB-KW"/>
</dbReference>
<feature type="region of interest" description="Disordered" evidence="6">
    <location>
        <begin position="106"/>
        <end position="127"/>
    </location>
</feature>
<reference evidence="8" key="1">
    <citation type="submission" date="2021-02" db="EMBL/GenBank/DDBJ databases">
        <authorList>
            <person name="Dougan E. K."/>
            <person name="Rhodes N."/>
            <person name="Thang M."/>
            <person name="Chan C."/>
        </authorList>
    </citation>
    <scope>NUCLEOTIDE SEQUENCE</scope>
</reference>
<evidence type="ECO:0000313" key="8">
    <source>
        <dbReference type="EMBL" id="CAE7172271.1"/>
    </source>
</evidence>
<dbReference type="AlphaFoldDB" id="A0A812IVS2"/>
<dbReference type="InterPro" id="IPR036957">
    <property type="entry name" value="Znf_PARP_sf"/>
</dbReference>
<evidence type="ECO:0000256" key="5">
    <source>
        <dbReference type="ARBA" id="ARBA00023242"/>
    </source>
</evidence>
<keyword evidence="3" id="KW-0863">Zinc-finger</keyword>
<dbReference type="SUPFAM" id="SSF57716">
    <property type="entry name" value="Glucocorticoid receptor-like (DNA-binding domain)"/>
    <property type="match status" value="1"/>
</dbReference>
<gene>
    <name evidence="8" type="primary">PARP1</name>
    <name evidence="8" type="ORF">SPIL2461_LOCUS770</name>
</gene>
<keyword evidence="5" id="KW-0539">Nucleus</keyword>